<dbReference type="OrthoDB" id="1304739at2759"/>
<protein>
    <submittedName>
        <fullName evidence="2">Uncharacterized protein</fullName>
    </submittedName>
</protein>
<sequence>MSTVTSTPAAAVYSSSQYNYSNGTYLPTPFLLQQQPVQPYIGPAPPAYPATTAVSGVYSLPQYQQAQQLFQRVAQTITPEAIENVKAALASSEIDKKSEAKKKVVPRKAAGQTWEDPTLADWPEMAPGGWSWFEANTIMNVKWKDRIDYEALVKQKDESSKKAKSQKKSVLHK</sequence>
<proteinExistence type="predicted"/>
<dbReference type="AlphaFoldDB" id="A0A9Q1LQN5"/>
<organism evidence="2 3">
    <name type="scientific">Anisodus acutangulus</name>
    <dbReference type="NCBI Taxonomy" id="402998"/>
    <lineage>
        <taxon>Eukaryota</taxon>
        <taxon>Viridiplantae</taxon>
        <taxon>Streptophyta</taxon>
        <taxon>Embryophyta</taxon>
        <taxon>Tracheophyta</taxon>
        <taxon>Spermatophyta</taxon>
        <taxon>Magnoliopsida</taxon>
        <taxon>eudicotyledons</taxon>
        <taxon>Gunneridae</taxon>
        <taxon>Pentapetalae</taxon>
        <taxon>asterids</taxon>
        <taxon>lamiids</taxon>
        <taxon>Solanales</taxon>
        <taxon>Solanaceae</taxon>
        <taxon>Solanoideae</taxon>
        <taxon>Hyoscyameae</taxon>
        <taxon>Anisodus</taxon>
    </lineage>
</organism>
<evidence type="ECO:0000313" key="2">
    <source>
        <dbReference type="EMBL" id="KAJ8540328.1"/>
    </source>
</evidence>
<evidence type="ECO:0000256" key="1">
    <source>
        <dbReference type="SAM" id="MobiDB-lite"/>
    </source>
</evidence>
<dbReference type="EMBL" id="JAJAGQ010000016">
    <property type="protein sequence ID" value="KAJ8540328.1"/>
    <property type="molecule type" value="Genomic_DNA"/>
</dbReference>
<keyword evidence="3" id="KW-1185">Reference proteome</keyword>
<dbReference type="Proteomes" id="UP001152561">
    <property type="component" value="Unassembled WGS sequence"/>
</dbReference>
<name>A0A9Q1LQN5_9SOLA</name>
<reference evidence="3" key="1">
    <citation type="journal article" date="2023" name="Proc. Natl. Acad. Sci. U.S.A.">
        <title>Genomic and structural basis for evolution of tropane alkaloid biosynthesis.</title>
        <authorList>
            <person name="Wanga Y.-J."/>
            <person name="Taina T."/>
            <person name="Yua J.-Y."/>
            <person name="Lia J."/>
            <person name="Xua B."/>
            <person name="Chenc J."/>
            <person name="D'Auriad J.C."/>
            <person name="Huanga J.-P."/>
            <person name="Huanga S.-X."/>
        </authorList>
    </citation>
    <scope>NUCLEOTIDE SEQUENCE [LARGE SCALE GENOMIC DNA]</scope>
    <source>
        <strain evidence="3">cv. KIB-2019</strain>
    </source>
</reference>
<feature type="region of interest" description="Disordered" evidence="1">
    <location>
        <begin position="154"/>
        <end position="173"/>
    </location>
</feature>
<accession>A0A9Q1LQN5</accession>
<evidence type="ECO:0000313" key="3">
    <source>
        <dbReference type="Proteomes" id="UP001152561"/>
    </source>
</evidence>
<feature type="compositionally biased region" description="Basic residues" evidence="1">
    <location>
        <begin position="162"/>
        <end position="173"/>
    </location>
</feature>
<gene>
    <name evidence="2" type="ORF">K7X08_030247</name>
</gene>
<comment type="caution">
    <text evidence="2">The sequence shown here is derived from an EMBL/GenBank/DDBJ whole genome shotgun (WGS) entry which is preliminary data.</text>
</comment>